<dbReference type="Proteomes" id="UP000054337">
    <property type="component" value="Unassembled WGS sequence"/>
</dbReference>
<feature type="signal peptide" evidence="1">
    <location>
        <begin position="1"/>
        <end position="20"/>
    </location>
</feature>
<dbReference type="AlphaFoldDB" id="W7EHE5"/>
<organism evidence="2 3">
    <name type="scientific">Bipolaris victoriae (strain FI3)</name>
    <name type="common">Victoria blight of oats agent</name>
    <name type="synonym">Cochliobolus victoriae</name>
    <dbReference type="NCBI Taxonomy" id="930091"/>
    <lineage>
        <taxon>Eukaryota</taxon>
        <taxon>Fungi</taxon>
        <taxon>Dikarya</taxon>
        <taxon>Ascomycota</taxon>
        <taxon>Pezizomycotina</taxon>
        <taxon>Dothideomycetes</taxon>
        <taxon>Pleosporomycetidae</taxon>
        <taxon>Pleosporales</taxon>
        <taxon>Pleosporineae</taxon>
        <taxon>Pleosporaceae</taxon>
        <taxon>Bipolaris</taxon>
    </lineage>
</organism>
<name>W7EHE5_BIPV3</name>
<dbReference type="EMBL" id="KI968755">
    <property type="protein sequence ID" value="EUN25170.1"/>
    <property type="molecule type" value="Genomic_DNA"/>
</dbReference>
<accession>W7EHE5</accession>
<proteinExistence type="predicted"/>
<sequence length="69" mass="7908">MIIDLNKIFLLLAAARIIRANEMRVKWRNPVTDSPAPTPLPYYICDPYRQICGNGDPNKITKCRINALH</sequence>
<evidence type="ECO:0000313" key="3">
    <source>
        <dbReference type="Proteomes" id="UP000054337"/>
    </source>
</evidence>
<evidence type="ECO:0000256" key="1">
    <source>
        <dbReference type="SAM" id="SignalP"/>
    </source>
</evidence>
<keyword evidence="1" id="KW-0732">Signal</keyword>
<keyword evidence="3" id="KW-1185">Reference proteome</keyword>
<reference evidence="2 3" key="1">
    <citation type="journal article" date="2013" name="PLoS Genet.">
        <title>Comparative genome structure, secondary metabolite, and effector coding capacity across Cochliobolus pathogens.</title>
        <authorList>
            <person name="Condon B.J."/>
            <person name="Leng Y."/>
            <person name="Wu D."/>
            <person name="Bushley K.E."/>
            <person name="Ohm R.A."/>
            <person name="Otillar R."/>
            <person name="Martin J."/>
            <person name="Schackwitz W."/>
            <person name="Grimwood J."/>
            <person name="MohdZainudin N."/>
            <person name="Xue C."/>
            <person name="Wang R."/>
            <person name="Manning V.A."/>
            <person name="Dhillon B."/>
            <person name="Tu Z.J."/>
            <person name="Steffenson B.J."/>
            <person name="Salamov A."/>
            <person name="Sun H."/>
            <person name="Lowry S."/>
            <person name="LaButti K."/>
            <person name="Han J."/>
            <person name="Copeland A."/>
            <person name="Lindquist E."/>
            <person name="Barry K."/>
            <person name="Schmutz J."/>
            <person name="Baker S.E."/>
            <person name="Ciuffetti L.M."/>
            <person name="Grigoriev I.V."/>
            <person name="Zhong S."/>
            <person name="Turgeon B.G."/>
        </authorList>
    </citation>
    <scope>NUCLEOTIDE SEQUENCE [LARGE SCALE GENOMIC DNA]</scope>
    <source>
        <strain evidence="2 3">FI3</strain>
    </source>
</reference>
<feature type="chain" id="PRO_5004891330" evidence="1">
    <location>
        <begin position="21"/>
        <end position="69"/>
    </location>
</feature>
<protein>
    <submittedName>
        <fullName evidence="2">Uncharacterized protein</fullName>
    </submittedName>
</protein>
<dbReference type="RefSeq" id="XP_014554753.1">
    <property type="nucleotide sequence ID" value="XM_014699267.1"/>
</dbReference>
<gene>
    <name evidence="2" type="ORF">COCVIDRAFT_28188</name>
</gene>
<dbReference type="GeneID" id="26254076"/>
<evidence type="ECO:0000313" key="2">
    <source>
        <dbReference type="EMBL" id="EUN25170.1"/>
    </source>
</evidence>
<dbReference type="HOGENOM" id="CLU_2775570_0_0_1"/>